<evidence type="ECO:0000313" key="1">
    <source>
        <dbReference type="EMBL" id="MFC3117295.1"/>
    </source>
</evidence>
<dbReference type="RefSeq" id="WP_378121401.1">
    <property type="nucleotide sequence ID" value="NZ_JBHRTF010000016.1"/>
</dbReference>
<organism evidence="1 2">
    <name type="scientific">Cellvibrio fontiphilus</name>
    <dbReference type="NCBI Taxonomy" id="1815559"/>
    <lineage>
        <taxon>Bacteria</taxon>
        <taxon>Pseudomonadati</taxon>
        <taxon>Pseudomonadota</taxon>
        <taxon>Gammaproteobacteria</taxon>
        <taxon>Cellvibrionales</taxon>
        <taxon>Cellvibrionaceae</taxon>
        <taxon>Cellvibrio</taxon>
    </lineage>
</organism>
<evidence type="ECO:0000313" key="2">
    <source>
        <dbReference type="Proteomes" id="UP001595555"/>
    </source>
</evidence>
<reference evidence="2" key="1">
    <citation type="journal article" date="2019" name="Int. J. Syst. Evol. Microbiol.">
        <title>The Global Catalogue of Microorganisms (GCM) 10K type strain sequencing project: providing services to taxonomists for standard genome sequencing and annotation.</title>
        <authorList>
            <consortium name="The Broad Institute Genomics Platform"/>
            <consortium name="The Broad Institute Genome Sequencing Center for Infectious Disease"/>
            <person name="Wu L."/>
            <person name="Ma J."/>
        </authorList>
    </citation>
    <scope>NUCLEOTIDE SEQUENCE [LARGE SCALE GENOMIC DNA]</scope>
    <source>
        <strain evidence="2">KCTC 52237</strain>
    </source>
</reference>
<dbReference type="EMBL" id="JBHRTF010000016">
    <property type="protein sequence ID" value="MFC3117295.1"/>
    <property type="molecule type" value="Genomic_DNA"/>
</dbReference>
<accession>A0ABV7FJB5</accession>
<keyword evidence="2" id="KW-1185">Reference proteome</keyword>
<comment type="caution">
    <text evidence="1">The sequence shown here is derived from an EMBL/GenBank/DDBJ whole genome shotgun (WGS) entry which is preliminary data.</text>
</comment>
<protein>
    <submittedName>
        <fullName evidence="1">Energy transducer TonB</fullName>
    </submittedName>
</protein>
<name>A0ABV7FJB5_9GAMM</name>
<proteinExistence type="predicted"/>
<sequence length="178" mass="20326">MDNELFLQITDTSLKIGLGALIAAVTAWVVLRKANNQPITSPRDNRRLQILEEVSTQVGTVTHIFAKYSSLVVESIQFGERWPQARRAELEAVNTELVDEFKKLAEAEAKLLMLGEKNLERSLRLYGAKIAVYRKQVYVGRKDISLEQITALKNTIVQVREQFYDMLSRKYDRLLANA</sequence>
<dbReference type="Proteomes" id="UP001595555">
    <property type="component" value="Unassembled WGS sequence"/>
</dbReference>
<gene>
    <name evidence="1" type="ORF">ACFODX_17125</name>
</gene>